<dbReference type="EMBL" id="CM031813">
    <property type="protein sequence ID" value="KAG6655477.1"/>
    <property type="molecule type" value="Genomic_DNA"/>
</dbReference>
<evidence type="ECO:0000313" key="1">
    <source>
        <dbReference type="EMBL" id="KAG6655477.1"/>
    </source>
</evidence>
<protein>
    <submittedName>
        <fullName evidence="1">Uncharacterized protein</fullName>
    </submittedName>
</protein>
<gene>
    <name evidence="1" type="ORF">CIPAW_05G219400</name>
</gene>
<comment type="caution">
    <text evidence="1">The sequence shown here is derived from an EMBL/GenBank/DDBJ whole genome shotgun (WGS) entry which is preliminary data.</text>
</comment>
<dbReference type="Proteomes" id="UP000811609">
    <property type="component" value="Chromosome 5"/>
</dbReference>
<organism evidence="1 2">
    <name type="scientific">Carya illinoinensis</name>
    <name type="common">Pecan</name>
    <dbReference type="NCBI Taxonomy" id="32201"/>
    <lineage>
        <taxon>Eukaryota</taxon>
        <taxon>Viridiplantae</taxon>
        <taxon>Streptophyta</taxon>
        <taxon>Embryophyta</taxon>
        <taxon>Tracheophyta</taxon>
        <taxon>Spermatophyta</taxon>
        <taxon>Magnoliopsida</taxon>
        <taxon>eudicotyledons</taxon>
        <taxon>Gunneridae</taxon>
        <taxon>Pentapetalae</taxon>
        <taxon>rosids</taxon>
        <taxon>fabids</taxon>
        <taxon>Fagales</taxon>
        <taxon>Juglandaceae</taxon>
        <taxon>Carya</taxon>
    </lineage>
</organism>
<sequence>MFMHGLNLKLAVKSHYTLNHKCISARYIPYFITDHGKSYRFNTSYKEASAFSLFLDRFSHLHLCCSYQKHPISQNSNVCAVTRELIQRRLYMQLMIQVRTFLISLRSRLRTLVIKGAIQGNPYQHTLDA</sequence>
<evidence type="ECO:0000313" key="2">
    <source>
        <dbReference type="Proteomes" id="UP000811609"/>
    </source>
</evidence>
<name>A0A8T1QLY6_CARIL</name>
<accession>A0A8T1QLY6</accession>
<proteinExistence type="predicted"/>
<keyword evidence="2" id="KW-1185">Reference proteome</keyword>
<dbReference type="AlphaFoldDB" id="A0A8T1QLY6"/>
<reference evidence="1" key="1">
    <citation type="submission" date="2020-12" db="EMBL/GenBank/DDBJ databases">
        <title>WGS assembly of Carya illinoinensis cv. Pawnee.</title>
        <authorList>
            <person name="Platts A."/>
            <person name="Shu S."/>
            <person name="Wright S."/>
            <person name="Barry K."/>
            <person name="Edger P."/>
            <person name="Pires J.C."/>
            <person name="Schmutz J."/>
        </authorList>
    </citation>
    <scope>NUCLEOTIDE SEQUENCE</scope>
    <source>
        <tissue evidence="1">Leaf</tissue>
    </source>
</reference>